<reference evidence="1 4" key="2">
    <citation type="submission" date="2019-07" db="EMBL/GenBank/DDBJ databases">
        <title>Whole genome shotgun sequence of Halomonas cupida NBRC 102219.</title>
        <authorList>
            <person name="Hosoyama A."/>
            <person name="Uohara A."/>
            <person name="Ohji S."/>
            <person name="Ichikawa N."/>
        </authorList>
    </citation>
    <scope>NUCLEOTIDE SEQUENCE [LARGE SCALE GENOMIC DNA]</scope>
    <source>
        <strain evidence="1 4">NBRC 102219</strain>
    </source>
</reference>
<accession>A0A1M7F6H4</accession>
<reference evidence="2 3" key="1">
    <citation type="submission" date="2016-11" db="EMBL/GenBank/DDBJ databases">
        <authorList>
            <person name="Jaros S."/>
            <person name="Januszkiewicz K."/>
            <person name="Wedrychowicz H."/>
        </authorList>
    </citation>
    <scope>NUCLEOTIDE SEQUENCE [LARGE SCALE GENOMIC DNA]</scope>
    <source>
        <strain evidence="2 3">DSM 4740</strain>
    </source>
</reference>
<dbReference type="EMBL" id="BJXU01000041">
    <property type="protein sequence ID" value="GEN23412.1"/>
    <property type="molecule type" value="Genomic_DNA"/>
</dbReference>
<dbReference type="EMBL" id="FRCA01000004">
    <property type="protein sequence ID" value="SHL99267.1"/>
    <property type="molecule type" value="Genomic_DNA"/>
</dbReference>
<dbReference type="Proteomes" id="UP000321726">
    <property type="component" value="Unassembled WGS sequence"/>
</dbReference>
<protein>
    <submittedName>
        <fullName evidence="2">Uncharacterized protein</fullName>
    </submittedName>
</protein>
<keyword evidence="4" id="KW-1185">Reference proteome</keyword>
<dbReference type="Proteomes" id="UP000184123">
    <property type="component" value="Unassembled WGS sequence"/>
</dbReference>
<gene>
    <name evidence="1" type="ORF">HCU01_13610</name>
    <name evidence="2" type="ORF">SAMN05660971_01941</name>
</gene>
<name>A0A1M7F6H4_9GAMM</name>
<sequence>MMIAELIDGDDFRARLIALGVRIPDDACPETCARMAALKARETGVPGLAELVQELLGKSDVLLPSVHRAIQAHLMALSD</sequence>
<evidence type="ECO:0000313" key="2">
    <source>
        <dbReference type="EMBL" id="SHL99267.1"/>
    </source>
</evidence>
<evidence type="ECO:0000313" key="1">
    <source>
        <dbReference type="EMBL" id="GEN23412.1"/>
    </source>
</evidence>
<organism evidence="2 3">
    <name type="scientific">Halomonas cupida</name>
    <dbReference type="NCBI Taxonomy" id="44933"/>
    <lineage>
        <taxon>Bacteria</taxon>
        <taxon>Pseudomonadati</taxon>
        <taxon>Pseudomonadota</taxon>
        <taxon>Gammaproteobacteria</taxon>
        <taxon>Oceanospirillales</taxon>
        <taxon>Halomonadaceae</taxon>
        <taxon>Halomonas</taxon>
    </lineage>
</organism>
<evidence type="ECO:0000313" key="4">
    <source>
        <dbReference type="Proteomes" id="UP000321726"/>
    </source>
</evidence>
<dbReference type="RefSeq" id="WP_073434973.1">
    <property type="nucleotide sequence ID" value="NZ_BJXU01000041.1"/>
</dbReference>
<dbReference type="OrthoDB" id="6169664at2"/>
<proteinExistence type="predicted"/>
<dbReference type="AlphaFoldDB" id="A0A1M7F6H4"/>
<evidence type="ECO:0000313" key="3">
    <source>
        <dbReference type="Proteomes" id="UP000184123"/>
    </source>
</evidence>